<keyword evidence="3" id="KW-1185">Reference proteome</keyword>
<accession>A0A4P9W6S0</accession>
<name>A0A4P9W6S0_9FUNG</name>
<evidence type="ECO:0000256" key="1">
    <source>
        <dbReference type="SAM" id="MobiDB-lite"/>
    </source>
</evidence>
<sequence length="210" mass="23432">MIPTFSFPGLYSLLKRFNYIVAIETEAKFETSDTDPYRLDFHMHDTGTLLWSDDPYSDLPPGTLAQLERRYALFANSDLGPAAHATPKLGGNFTGSPPRWMSTLNIALGSRSTEGWEFHLSPKEQAYLKLNCLKMRAIHTPPEGDPHINIFMGTVPIPAGRILSFPTPFNTRSRISLTPPLARPRALRQHHAKVSPSSSSTHTRPSRPLP</sequence>
<protein>
    <submittedName>
        <fullName evidence="2">Uncharacterized protein</fullName>
    </submittedName>
</protein>
<proteinExistence type="predicted"/>
<organism evidence="2 3">
    <name type="scientific">Blyttiomyces helicus</name>
    <dbReference type="NCBI Taxonomy" id="388810"/>
    <lineage>
        <taxon>Eukaryota</taxon>
        <taxon>Fungi</taxon>
        <taxon>Fungi incertae sedis</taxon>
        <taxon>Chytridiomycota</taxon>
        <taxon>Chytridiomycota incertae sedis</taxon>
        <taxon>Chytridiomycetes</taxon>
        <taxon>Chytridiomycetes incertae sedis</taxon>
        <taxon>Blyttiomyces</taxon>
    </lineage>
</organism>
<dbReference type="Proteomes" id="UP000269721">
    <property type="component" value="Unassembled WGS sequence"/>
</dbReference>
<dbReference type="EMBL" id="KZ997704">
    <property type="protein sequence ID" value="RKO87075.1"/>
    <property type="molecule type" value="Genomic_DNA"/>
</dbReference>
<dbReference type="OrthoDB" id="415532at2759"/>
<feature type="region of interest" description="Disordered" evidence="1">
    <location>
        <begin position="184"/>
        <end position="210"/>
    </location>
</feature>
<gene>
    <name evidence="2" type="ORF">BDK51DRAFT_26629</name>
</gene>
<reference evidence="3" key="1">
    <citation type="journal article" date="2018" name="Nat. Microbiol.">
        <title>Leveraging single-cell genomics to expand the fungal tree of life.</title>
        <authorList>
            <person name="Ahrendt S.R."/>
            <person name="Quandt C.A."/>
            <person name="Ciobanu D."/>
            <person name="Clum A."/>
            <person name="Salamov A."/>
            <person name="Andreopoulos B."/>
            <person name="Cheng J.F."/>
            <person name="Woyke T."/>
            <person name="Pelin A."/>
            <person name="Henrissat B."/>
            <person name="Reynolds N.K."/>
            <person name="Benny G.L."/>
            <person name="Smith M.E."/>
            <person name="James T.Y."/>
            <person name="Grigoriev I.V."/>
        </authorList>
    </citation>
    <scope>NUCLEOTIDE SEQUENCE [LARGE SCALE GENOMIC DNA]</scope>
</reference>
<dbReference type="AlphaFoldDB" id="A0A4P9W6S0"/>
<evidence type="ECO:0000313" key="2">
    <source>
        <dbReference type="EMBL" id="RKO87075.1"/>
    </source>
</evidence>
<evidence type="ECO:0000313" key="3">
    <source>
        <dbReference type="Proteomes" id="UP000269721"/>
    </source>
</evidence>